<feature type="region of interest" description="Disordered" evidence="1">
    <location>
        <begin position="161"/>
        <end position="183"/>
    </location>
</feature>
<evidence type="ECO:0000259" key="3">
    <source>
        <dbReference type="PROSITE" id="PS50093"/>
    </source>
</evidence>
<feature type="compositionally biased region" description="Polar residues" evidence="1">
    <location>
        <begin position="161"/>
        <end position="177"/>
    </location>
</feature>
<dbReference type="SUPFAM" id="SSF49299">
    <property type="entry name" value="PKD domain"/>
    <property type="match status" value="2"/>
</dbReference>
<dbReference type="AlphaFoldDB" id="A0A0F6ADI9"/>
<dbReference type="CDD" id="cd00146">
    <property type="entry name" value="PKD"/>
    <property type="match status" value="1"/>
</dbReference>
<dbReference type="InterPro" id="IPR022409">
    <property type="entry name" value="PKD/Chitinase_dom"/>
</dbReference>
<dbReference type="SMART" id="SM00089">
    <property type="entry name" value="PKD"/>
    <property type="match status" value="2"/>
</dbReference>
<accession>A0A0F6ADI9</accession>
<dbReference type="EMBL" id="AUXW01000146">
    <property type="protein sequence ID" value="KKE83449.1"/>
    <property type="molecule type" value="Genomic_DNA"/>
</dbReference>
<evidence type="ECO:0000313" key="4">
    <source>
        <dbReference type="EMBL" id="KKE83449.1"/>
    </source>
</evidence>
<proteinExistence type="predicted"/>
<evidence type="ECO:0000313" key="5">
    <source>
        <dbReference type="Proteomes" id="UP000033434"/>
    </source>
</evidence>
<keyword evidence="2" id="KW-0732">Signal</keyword>
<dbReference type="Gene3D" id="2.60.40.10">
    <property type="entry name" value="Immunoglobulins"/>
    <property type="match status" value="2"/>
</dbReference>
<feature type="domain" description="PKD" evidence="3">
    <location>
        <begin position="24"/>
        <end position="59"/>
    </location>
</feature>
<dbReference type="InterPro" id="IPR000601">
    <property type="entry name" value="PKD_dom"/>
</dbReference>
<dbReference type="PROSITE" id="PS50093">
    <property type="entry name" value="PKD"/>
    <property type="match status" value="1"/>
</dbReference>
<protein>
    <recommendedName>
        <fullName evidence="3">PKD domain-containing protein</fullName>
    </recommendedName>
</protein>
<gene>
    <name evidence="4" type="ORF">N479_13845</name>
</gene>
<dbReference type="Pfam" id="PF00801">
    <property type="entry name" value="PKD"/>
    <property type="match status" value="1"/>
</dbReference>
<evidence type="ECO:0000256" key="1">
    <source>
        <dbReference type="SAM" id="MobiDB-lite"/>
    </source>
</evidence>
<reference evidence="4 5" key="1">
    <citation type="journal article" date="2015" name="BMC Genomics">
        <title>Genome mining reveals unlocked bioactive potential of marine Gram-negative bacteria.</title>
        <authorList>
            <person name="Machado H."/>
            <person name="Sonnenschein E.C."/>
            <person name="Melchiorsen J."/>
            <person name="Gram L."/>
        </authorList>
    </citation>
    <scope>NUCLEOTIDE SEQUENCE [LARGE SCALE GENOMIC DNA]</scope>
    <source>
        <strain evidence="4 5">S4054</strain>
    </source>
</reference>
<evidence type="ECO:0000256" key="2">
    <source>
        <dbReference type="SAM" id="SignalP"/>
    </source>
</evidence>
<dbReference type="InterPro" id="IPR035986">
    <property type="entry name" value="PKD_dom_sf"/>
</dbReference>
<dbReference type="Pfam" id="PF18911">
    <property type="entry name" value="PKD_4"/>
    <property type="match status" value="1"/>
</dbReference>
<sequence length="208" mass="22928">MSTKRNICIASLMYCVPYLLVAQETSYLWDFGDGTNSTDENPTHEYSTPGIYTVSLTASVNENLSYSKQYEVNAISPAIKSISLAIPDIIEAGKTITANVVLTSDYDLSLSYQWEFSSGLSRNGKEVEVTFDEAGEQTVSVKAYYDNVLVAQDTFELSVTPTNQTAQDPANRGQATKTESSSGGTLGWLTPLLLLISLRKKKYIRTRF</sequence>
<dbReference type="InterPro" id="IPR013783">
    <property type="entry name" value="Ig-like_fold"/>
</dbReference>
<feature type="signal peptide" evidence="2">
    <location>
        <begin position="1"/>
        <end position="22"/>
    </location>
</feature>
<name>A0A0F6ADI9_9GAMM</name>
<dbReference type="Proteomes" id="UP000033434">
    <property type="component" value="Unassembled WGS sequence"/>
</dbReference>
<comment type="caution">
    <text evidence="4">The sequence shown here is derived from an EMBL/GenBank/DDBJ whole genome shotgun (WGS) entry which is preliminary data.</text>
</comment>
<dbReference type="RefSeq" id="WP_046356214.1">
    <property type="nucleotide sequence ID" value="NZ_AUXW01000146.1"/>
</dbReference>
<feature type="chain" id="PRO_5002499675" description="PKD domain-containing protein" evidence="2">
    <location>
        <begin position="23"/>
        <end position="208"/>
    </location>
</feature>
<organism evidence="4 5">
    <name type="scientific">Pseudoalteromonas luteoviolacea S4054</name>
    <dbReference type="NCBI Taxonomy" id="1129367"/>
    <lineage>
        <taxon>Bacteria</taxon>
        <taxon>Pseudomonadati</taxon>
        <taxon>Pseudomonadota</taxon>
        <taxon>Gammaproteobacteria</taxon>
        <taxon>Alteromonadales</taxon>
        <taxon>Pseudoalteromonadaceae</taxon>
        <taxon>Pseudoalteromonas</taxon>
    </lineage>
</organism>
<dbReference type="PATRIC" id="fig|1129367.4.peg.2590"/>